<evidence type="ECO:0000313" key="2">
    <source>
        <dbReference type="Proteomes" id="UP000032304"/>
    </source>
</evidence>
<proteinExistence type="predicted"/>
<gene>
    <name evidence="1" type="ORF">B456_002G223500</name>
</gene>
<name>A0A0D2RAT1_GOSRA</name>
<evidence type="ECO:0000313" key="1">
    <source>
        <dbReference type="EMBL" id="KJB16330.1"/>
    </source>
</evidence>
<dbReference type="STRING" id="29730.A0A0D2RAT1"/>
<protein>
    <submittedName>
        <fullName evidence="1">Uncharacterized protein</fullName>
    </submittedName>
</protein>
<dbReference type="EMBL" id="CM001741">
    <property type="protein sequence ID" value="KJB16330.1"/>
    <property type="molecule type" value="Genomic_DNA"/>
</dbReference>
<keyword evidence="2" id="KW-1185">Reference proteome</keyword>
<dbReference type="Proteomes" id="UP000032304">
    <property type="component" value="Chromosome 2"/>
</dbReference>
<sequence>MFSFIRFHGVFVYFKAILDTHTYTYILIEWDRNFDLSEDEDKSFVFNDGDPLPFPIQILLQTAPVGFALTNTIEPDHPIVYVNTSIHLDFLYNIAGDEGWIEDKGSWR</sequence>
<dbReference type="Gramene" id="KJB16330">
    <property type="protein sequence ID" value="KJB16330"/>
    <property type="gene ID" value="B456_002G223500"/>
</dbReference>
<accession>A0A0D2RAT1</accession>
<dbReference type="AlphaFoldDB" id="A0A0D2RAT1"/>
<reference evidence="1 2" key="1">
    <citation type="journal article" date="2012" name="Nature">
        <title>Repeated polyploidization of Gossypium genomes and the evolution of spinnable cotton fibres.</title>
        <authorList>
            <person name="Paterson A.H."/>
            <person name="Wendel J.F."/>
            <person name="Gundlach H."/>
            <person name="Guo H."/>
            <person name="Jenkins J."/>
            <person name="Jin D."/>
            <person name="Llewellyn D."/>
            <person name="Showmaker K.C."/>
            <person name="Shu S."/>
            <person name="Udall J."/>
            <person name="Yoo M.J."/>
            <person name="Byers R."/>
            <person name="Chen W."/>
            <person name="Doron-Faigenboim A."/>
            <person name="Duke M.V."/>
            <person name="Gong L."/>
            <person name="Grimwood J."/>
            <person name="Grover C."/>
            <person name="Grupp K."/>
            <person name="Hu G."/>
            <person name="Lee T.H."/>
            <person name="Li J."/>
            <person name="Lin L."/>
            <person name="Liu T."/>
            <person name="Marler B.S."/>
            <person name="Page J.T."/>
            <person name="Roberts A.W."/>
            <person name="Romanel E."/>
            <person name="Sanders W.S."/>
            <person name="Szadkowski E."/>
            <person name="Tan X."/>
            <person name="Tang H."/>
            <person name="Xu C."/>
            <person name="Wang J."/>
            <person name="Wang Z."/>
            <person name="Zhang D."/>
            <person name="Zhang L."/>
            <person name="Ashrafi H."/>
            <person name="Bedon F."/>
            <person name="Bowers J.E."/>
            <person name="Brubaker C.L."/>
            <person name="Chee P.W."/>
            <person name="Das S."/>
            <person name="Gingle A.R."/>
            <person name="Haigler C.H."/>
            <person name="Harker D."/>
            <person name="Hoffmann L.V."/>
            <person name="Hovav R."/>
            <person name="Jones D.C."/>
            <person name="Lemke C."/>
            <person name="Mansoor S."/>
            <person name="ur Rahman M."/>
            <person name="Rainville L.N."/>
            <person name="Rambani A."/>
            <person name="Reddy U.K."/>
            <person name="Rong J.K."/>
            <person name="Saranga Y."/>
            <person name="Scheffler B.E."/>
            <person name="Scheffler J.A."/>
            <person name="Stelly D.M."/>
            <person name="Triplett B.A."/>
            <person name="Van Deynze A."/>
            <person name="Vaslin M.F."/>
            <person name="Waghmare V.N."/>
            <person name="Walford S.A."/>
            <person name="Wright R.J."/>
            <person name="Zaki E.A."/>
            <person name="Zhang T."/>
            <person name="Dennis E.S."/>
            <person name="Mayer K.F."/>
            <person name="Peterson D.G."/>
            <person name="Rokhsar D.S."/>
            <person name="Wang X."/>
            <person name="Schmutz J."/>
        </authorList>
    </citation>
    <scope>NUCLEOTIDE SEQUENCE [LARGE SCALE GENOMIC DNA]</scope>
</reference>
<dbReference type="OMA" id="NTIEPDH"/>
<organism evidence="1 2">
    <name type="scientific">Gossypium raimondii</name>
    <name type="common">Peruvian cotton</name>
    <name type="synonym">Gossypium klotzschianum subsp. raimondii</name>
    <dbReference type="NCBI Taxonomy" id="29730"/>
    <lineage>
        <taxon>Eukaryota</taxon>
        <taxon>Viridiplantae</taxon>
        <taxon>Streptophyta</taxon>
        <taxon>Embryophyta</taxon>
        <taxon>Tracheophyta</taxon>
        <taxon>Spermatophyta</taxon>
        <taxon>Magnoliopsida</taxon>
        <taxon>eudicotyledons</taxon>
        <taxon>Gunneridae</taxon>
        <taxon>Pentapetalae</taxon>
        <taxon>rosids</taxon>
        <taxon>malvids</taxon>
        <taxon>Malvales</taxon>
        <taxon>Malvaceae</taxon>
        <taxon>Malvoideae</taxon>
        <taxon>Gossypium</taxon>
    </lineage>
</organism>